<dbReference type="PANTHER" id="PTHR33164:SF99">
    <property type="entry name" value="MARR FAMILY REGULATORY PROTEIN"/>
    <property type="match status" value="1"/>
</dbReference>
<keyword evidence="2" id="KW-0238">DNA-binding</keyword>
<comment type="caution">
    <text evidence="6">The sequence shown here is derived from an EMBL/GenBank/DDBJ whole genome shotgun (WGS) entry which is preliminary data.</text>
</comment>
<dbReference type="PANTHER" id="PTHR33164">
    <property type="entry name" value="TRANSCRIPTIONAL REGULATOR, MARR FAMILY"/>
    <property type="match status" value="1"/>
</dbReference>
<feature type="domain" description="HTH marR-type" evidence="5">
    <location>
        <begin position="15"/>
        <end position="155"/>
    </location>
</feature>
<dbReference type="InterPro" id="IPR036388">
    <property type="entry name" value="WH-like_DNA-bd_sf"/>
</dbReference>
<protein>
    <recommendedName>
        <fullName evidence="5">HTH marR-type domain-containing protein</fullName>
    </recommendedName>
</protein>
<evidence type="ECO:0000313" key="7">
    <source>
        <dbReference type="Proteomes" id="UP001499930"/>
    </source>
</evidence>
<dbReference type="SMART" id="SM00347">
    <property type="entry name" value="HTH_MARR"/>
    <property type="match status" value="1"/>
</dbReference>
<sequence>MHLSFTGGTIRDMNEEDAVRAWRQILAMHAAAACALERELSERHRLGMSEFEVLERMVEGGQEKYRVQEVADAVHLSQSACSRLLARLEKAGLVTRAVCQDDRRGIYVGITGQGRERHATARPTHRAVIGEIFAPVDPGACRPSGPARLSEETQDAWDAGSAEVTGGRCSAPRLPGPRAGDAEHARDAQDTGDTGDATAPRPEEAEGSASREAAVRR</sequence>
<dbReference type="InterPro" id="IPR000835">
    <property type="entry name" value="HTH_MarR-typ"/>
</dbReference>
<dbReference type="EMBL" id="BAAAWD010000006">
    <property type="protein sequence ID" value="GAA2993748.1"/>
    <property type="molecule type" value="Genomic_DNA"/>
</dbReference>
<accession>A0ABN3XUJ2</accession>
<gene>
    <name evidence="6" type="ORF">GCM10017559_12600</name>
</gene>
<keyword evidence="3" id="KW-0804">Transcription</keyword>
<proteinExistence type="predicted"/>
<evidence type="ECO:0000259" key="5">
    <source>
        <dbReference type="PROSITE" id="PS50995"/>
    </source>
</evidence>
<dbReference type="InterPro" id="IPR039422">
    <property type="entry name" value="MarR/SlyA-like"/>
</dbReference>
<feature type="compositionally biased region" description="Basic and acidic residues" evidence="4">
    <location>
        <begin position="180"/>
        <end position="189"/>
    </location>
</feature>
<keyword evidence="7" id="KW-1185">Reference proteome</keyword>
<dbReference type="Proteomes" id="UP001499930">
    <property type="component" value="Unassembled WGS sequence"/>
</dbReference>
<dbReference type="InterPro" id="IPR036390">
    <property type="entry name" value="WH_DNA-bd_sf"/>
</dbReference>
<dbReference type="SUPFAM" id="SSF46785">
    <property type="entry name" value="Winged helix' DNA-binding domain"/>
    <property type="match status" value="1"/>
</dbReference>
<organism evidence="6 7">
    <name type="scientific">Streptosporangium longisporum</name>
    <dbReference type="NCBI Taxonomy" id="46187"/>
    <lineage>
        <taxon>Bacteria</taxon>
        <taxon>Bacillati</taxon>
        <taxon>Actinomycetota</taxon>
        <taxon>Actinomycetes</taxon>
        <taxon>Streptosporangiales</taxon>
        <taxon>Streptosporangiaceae</taxon>
        <taxon>Streptosporangium</taxon>
    </lineage>
</organism>
<dbReference type="Gene3D" id="1.10.10.10">
    <property type="entry name" value="Winged helix-like DNA-binding domain superfamily/Winged helix DNA-binding domain"/>
    <property type="match status" value="1"/>
</dbReference>
<keyword evidence="1" id="KW-0805">Transcription regulation</keyword>
<evidence type="ECO:0000256" key="2">
    <source>
        <dbReference type="ARBA" id="ARBA00023125"/>
    </source>
</evidence>
<feature type="region of interest" description="Disordered" evidence="4">
    <location>
        <begin position="136"/>
        <end position="217"/>
    </location>
</feature>
<feature type="compositionally biased region" description="Low complexity" evidence="4">
    <location>
        <begin position="207"/>
        <end position="217"/>
    </location>
</feature>
<dbReference type="InterPro" id="IPR011991">
    <property type="entry name" value="ArsR-like_HTH"/>
</dbReference>
<dbReference type="InterPro" id="IPR023187">
    <property type="entry name" value="Tscrpt_reg_MarR-type_CS"/>
</dbReference>
<evidence type="ECO:0000256" key="4">
    <source>
        <dbReference type="SAM" id="MobiDB-lite"/>
    </source>
</evidence>
<dbReference type="PROSITE" id="PS50995">
    <property type="entry name" value="HTH_MARR_2"/>
    <property type="match status" value="1"/>
</dbReference>
<dbReference type="Pfam" id="PF12802">
    <property type="entry name" value="MarR_2"/>
    <property type="match status" value="1"/>
</dbReference>
<evidence type="ECO:0000256" key="3">
    <source>
        <dbReference type="ARBA" id="ARBA00023163"/>
    </source>
</evidence>
<evidence type="ECO:0000313" key="6">
    <source>
        <dbReference type="EMBL" id="GAA2993748.1"/>
    </source>
</evidence>
<dbReference type="CDD" id="cd00090">
    <property type="entry name" value="HTH_ARSR"/>
    <property type="match status" value="1"/>
</dbReference>
<name>A0ABN3XUJ2_9ACTN</name>
<reference evidence="6 7" key="1">
    <citation type="journal article" date="2019" name="Int. J. Syst. Evol. Microbiol.">
        <title>The Global Catalogue of Microorganisms (GCM) 10K type strain sequencing project: providing services to taxonomists for standard genome sequencing and annotation.</title>
        <authorList>
            <consortium name="The Broad Institute Genomics Platform"/>
            <consortium name="The Broad Institute Genome Sequencing Center for Infectious Disease"/>
            <person name="Wu L."/>
            <person name="Ma J."/>
        </authorList>
    </citation>
    <scope>NUCLEOTIDE SEQUENCE [LARGE SCALE GENOMIC DNA]</scope>
    <source>
        <strain evidence="6 7">JCM 3106</strain>
    </source>
</reference>
<dbReference type="PROSITE" id="PS01117">
    <property type="entry name" value="HTH_MARR_1"/>
    <property type="match status" value="1"/>
</dbReference>
<evidence type="ECO:0000256" key="1">
    <source>
        <dbReference type="ARBA" id="ARBA00023015"/>
    </source>
</evidence>